<proteinExistence type="predicted"/>
<evidence type="ECO:0000313" key="2">
    <source>
        <dbReference type="EMBL" id="RZR73487.1"/>
    </source>
</evidence>
<protein>
    <submittedName>
        <fullName evidence="2">Uncharacterized protein</fullName>
    </submittedName>
</protein>
<feature type="compositionally biased region" description="Basic residues" evidence="1">
    <location>
        <begin position="80"/>
        <end position="89"/>
    </location>
</feature>
<sequence>MARPPARGRPTTAKAPLQRGDRLQPGPLQGSAAHMGSNRLWARPTAGSSQGPTARGQPCHLCRGSDGGGAEGAKSGLGHPFKKRMILPL</sequence>
<dbReference type="Proteomes" id="UP000290560">
    <property type="component" value="Unassembled WGS sequence"/>
</dbReference>
<evidence type="ECO:0000256" key="1">
    <source>
        <dbReference type="SAM" id="MobiDB-lite"/>
    </source>
</evidence>
<feature type="region of interest" description="Disordered" evidence="1">
    <location>
        <begin position="1"/>
        <end position="89"/>
    </location>
</feature>
<name>A0A445MGU2_ENSVE</name>
<reference evidence="2" key="1">
    <citation type="journal article" date="2018" name="Data Brief">
        <title>Genome sequence data from 17 accessions of Ensete ventricosum, a staple food crop for millions in Ethiopia.</title>
        <authorList>
            <person name="Yemataw Z."/>
            <person name="Muzemil S."/>
            <person name="Ambachew D."/>
            <person name="Tripathi L."/>
            <person name="Tesfaye K."/>
            <person name="Chala A."/>
            <person name="Farbos A."/>
            <person name="O'Neill P."/>
            <person name="Moore K."/>
            <person name="Grant M."/>
            <person name="Studholme D.J."/>
        </authorList>
    </citation>
    <scope>NUCLEOTIDE SEQUENCE [LARGE SCALE GENOMIC DNA]</scope>
    <source>
        <tissue evidence="2">Leaf</tissue>
    </source>
</reference>
<gene>
    <name evidence="2" type="ORF">BHM03_00024882</name>
</gene>
<dbReference type="AlphaFoldDB" id="A0A445MGU2"/>
<dbReference type="EMBL" id="KV875932">
    <property type="protein sequence ID" value="RZR73487.1"/>
    <property type="molecule type" value="Genomic_DNA"/>
</dbReference>
<organism evidence="2">
    <name type="scientific">Ensete ventricosum</name>
    <name type="common">Abyssinian banana</name>
    <name type="synonym">Musa ensete</name>
    <dbReference type="NCBI Taxonomy" id="4639"/>
    <lineage>
        <taxon>Eukaryota</taxon>
        <taxon>Viridiplantae</taxon>
        <taxon>Streptophyta</taxon>
        <taxon>Embryophyta</taxon>
        <taxon>Tracheophyta</taxon>
        <taxon>Spermatophyta</taxon>
        <taxon>Magnoliopsida</taxon>
        <taxon>Liliopsida</taxon>
        <taxon>Zingiberales</taxon>
        <taxon>Musaceae</taxon>
        <taxon>Ensete</taxon>
    </lineage>
</organism>
<accession>A0A445MGU2</accession>